<keyword evidence="1" id="KW-0472">Membrane</keyword>
<dbReference type="Pfam" id="PF12730">
    <property type="entry name" value="ABC2_membrane_4"/>
    <property type="match status" value="1"/>
</dbReference>
<dbReference type="RefSeq" id="WP_210090154.1">
    <property type="nucleotide sequence ID" value="NZ_JAGGKG010000016.1"/>
</dbReference>
<dbReference type="EMBL" id="JAGGKG010000016">
    <property type="protein sequence ID" value="MBP1906562.1"/>
    <property type="molecule type" value="Genomic_DNA"/>
</dbReference>
<dbReference type="Proteomes" id="UP001519272">
    <property type="component" value="Unassembled WGS sequence"/>
</dbReference>
<feature type="transmembrane region" description="Helical" evidence="1">
    <location>
        <begin position="97"/>
        <end position="120"/>
    </location>
</feature>
<keyword evidence="1" id="KW-1133">Transmembrane helix</keyword>
<organism evidence="2 3">
    <name type="scientific">Paenibacillus turicensis</name>
    <dbReference type="NCBI Taxonomy" id="160487"/>
    <lineage>
        <taxon>Bacteria</taxon>
        <taxon>Bacillati</taxon>
        <taxon>Bacillota</taxon>
        <taxon>Bacilli</taxon>
        <taxon>Bacillales</taxon>
        <taxon>Paenibacillaceae</taxon>
        <taxon>Paenibacillus</taxon>
    </lineage>
</organism>
<keyword evidence="1" id="KW-0812">Transmembrane</keyword>
<feature type="transmembrane region" description="Helical" evidence="1">
    <location>
        <begin position="20"/>
        <end position="42"/>
    </location>
</feature>
<dbReference type="CDD" id="cd21809">
    <property type="entry name" value="ABC-2_lan_permease-like"/>
    <property type="match status" value="1"/>
</dbReference>
<evidence type="ECO:0000313" key="3">
    <source>
        <dbReference type="Proteomes" id="UP001519272"/>
    </source>
</evidence>
<sequence>MTTFFKICASERLKMSRSHIWLLMLISPMFVFLIGLTVANTTSFPWENLILQSIILHAVFMLPVVSGLLPAFICRYEHTGGGWKQLLTLPVGRAQVYFTKFVIIMALLAFCQLLALLAILSAGMIHGIDQSIPWSVLLRSFIGGWVACLPLVALQLGVSLSWSSFAAPLAINVAFTIPNLLIVNSGKIGPFYPWAQPLLAMMPKVGNETYTFGAFNLPLQNLMITVLGSFVLFLAVGLLHFCKKEI</sequence>
<proteinExistence type="predicted"/>
<keyword evidence="3" id="KW-1185">Reference proteome</keyword>
<feature type="transmembrane region" description="Helical" evidence="1">
    <location>
        <begin position="222"/>
        <end position="242"/>
    </location>
</feature>
<evidence type="ECO:0000313" key="2">
    <source>
        <dbReference type="EMBL" id="MBP1906562.1"/>
    </source>
</evidence>
<gene>
    <name evidence="2" type="ORF">J2Z32_003224</name>
</gene>
<evidence type="ECO:0000256" key="1">
    <source>
        <dbReference type="SAM" id="Phobius"/>
    </source>
</evidence>
<accession>A0ABS4FVF8</accession>
<name>A0ABS4FVF8_9BACL</name>
<comment type="caution">
    <text evidence="2">The sequence shown here is derived from an EMBL/GenBank/DDBJ whole genome shotgun (WGS) entry which is preliminary data.</text>
</comment>
<feature type="transmembrane region" description="Helical" evidence="1">
    <location>
        <begin position="54"/>
        <end position="76"/>
    </location>
</feature>
<evidence type="ECO:0008006" key="4">
    <source>
        <dbReference type="Google" id="ProtNLM"/>
    </source>
</evidence>
<reference evidence="2 3" key="1">
    <citation type="submission" date="2021-03" db="EMBL/GenBank/DDBJ databases">
        <title>Genomic Encyclopedia of Type Strains, Phase IV (KMG-IV): sequencing the most valuable type-strain genomes for metagenomic binning, comparative biology and taxonomic classification.</title>
        <authorList>
            <person name="Goeker M."/>
        </authorList>
    </citation>
    <scope>NUCLEOTIDE SEQUENCE [LARGE SCALE GENOMIC DNA]</scope>
    <source>
        <strain evidence="2 3">DSM 14349</strain>
    </source>
</reference>
<feature type="transmembrane region" description="Helical" evidence="1">
    <location>
        <begin position="165"/>
        <end position="183"/>
    </location>
</feature>
<protein>
    <recommendedName>
        <fullName evidence="4">ABC transporter permease</fullName>
    </recommendedName>
</protein>
<feature type="transmembrane region" description="Helical" evidence="1">
    <location>
        <begin position="132"/>
        <end position="153"/>
    </location>
</feature>